<dbReference type="PANTHER" id="PTHR47506">
    <property type="entry name" value="TRANSCRIPTIONAL REGULATORY PROTEIN"/>
    <property type="match status" value="1"/>
</dbReference>
<evidence type="ECO:0000256" key="3">
    <source>
        <dbReference type="ARBA" id="ARBA00023163"/>
    </source>
</evidence>
<evidence type="ECO:0000256" key="2">
    <source>
        <dbReference type="ARBA" id="ARBA00023125"/>
    </source>
</evidence>
<feature type="domain" description="HTH tetR-type" evidence="4">
    <location>
        <begin position="24"/>
        <end position="64"/>
    </location>
</feature>
<dbReference type="EMBL" id="JAOCQF010000005">
    <property type="protein sequence ID" value="MCT8331654.1"/>
    <property type="molecule type" value="Genomic_DNA"/>
</dbReference>
<dbReference type="Pfam" id="PF00440">
    <property type="entry name" value="TetR_N"/>
    <property type="match status" value="1"/>
</dbReference>
<dbReference type="Gene3D" id="1.10.10.60">
    <property type="entry name" value="Homeodomain-like"/>
    <property type="match status" value="1"/>
</dbReference>
<protein>
    <submittedName>
        <fullName evidence="6">TetR/AcrR family transcriptional regulator</fullName>
    </submittedName>
</protein>
<organism evidence="6 7">
    <name type="scientific">Albidovulum sediminis</name>
    <dbReference type="NCBI Taxonomy" id="3066345"/>
    <lineage>
        <taxon>Bacteria</taxon>
        <taxon>Pseudomonadati</taxon>
        <taxon>Pseudomonadota</taxon>
        <taxon>Alphaproteobacteria</taxon>
        <taxon>Rhodobacterales</taxon>
        <taxon>Paracoccaceae</taxon>
        <taxon>Albidovulum</taxon>
    </lineage>
</organism>
<keyword evidence="7" id="KW-1185">Reference proteome</keyword>
<reference evidence="7" key="1">
    <citation type="submission" date="2023-07" db="EMBL/GenBank/DDBJ databases">
        <title>Defluviimonas sediminis sp. nov., isolated from mangrove sediment.</title>
        <authorList>
            <person name="Liu L."/>
            <person name="Li J."/>
            <person name="Huang Y."/>
            <person name="Pan J."/>
            <person name="Li M."/>
        </authorList>
    </citation>
    <scope>NUCLEOTIDE SEQUENCE [LARGE SCALE GENOMIC DNA]</scope>
    <source>
        <strain evidence="7">FT324</strain>
    </source>
</reference>
<comment type="caution">
    <text evidence="6">The sequence shown here is derived from an EMBL/GenBank/DDBJ whole genome shotgun (WGS) entry which is preliminary data.</text>
</comment>
<evidence type="ECO:0000256" key="1">
    <source>
        <dbReference type="ARBA" id="ARBA00023015"/>
    </source>
</evidence>
<feature type="domain" description="Tetracyclin repressor-like C-terminal" evidence="5">
    <location>
        <begin position="88"/>
        <end position="176"/>
    </location>
</feature>
<dbReference type="Proteomes" id="UP001205601">
    <property type="component" value="Unassembled WGS sequence"/>
</dbReference>
<evidence type="ECO:0000259" key="5">
    <source>
        <dbReference type="Pfam" id="PF16925"/>
    </source>
</evidence>
<dbReference type="SUPFAM" id="SSF46689">
    <property type="entry name" value="Homeodomain-like"/>
    <property type="match status" value="1"/>
</dbReference>
<dbReference type="InterPro" id="IPR009057">
    <property type="entry name" value="Homeodomain-like_sf"/>
</dbReference>
<keyword evidence="1" id="KW-0805">Transcription regulation</keyword>
<keyword evidence="2" id="KW-0238">DNA-binding</keyword>
<dbReference type="PANTHER" id="PTHR47506:SF1">
    <property type="entry name" value="HTH-TYPE TRANSCRIPTIONAL REGULATOR YJDC"/>
    <property type="match status" value="1"/>
</dbReference>
<evidence type="ECO:0000259" key="4">
    <source>
        <dbReference type="Pfam" id="PF00440"/>
    </source>
</evidence>
<dbReference type="Pfam" id="PF16925">
    <property type="entry name" value="TetR_C_13"/>
    <property type="match status" value="1"/>
</dbReference>
<name>A0ABT2NVM6_9RHOB</name>
<dbReference type="RefSeq" id="WP_261497556.1">
    <property type="nucleotide sequence ID" value="NZ_JAOCQF010000005.1"/>
</dbReference>
<evidence type="ECO:0000313" key="6">
    <source>
        <dbReference type="EMBL" id="MCT8331654.1"/>
    </source>
</evidence>
<accession>A0ABT2NVM6</accession>
<evidence type="ECO:0000313" key="7">
    <source>
        <dbReference type="Proteomes" id="UP001205601"/>
    </source>
</evidence>
<dbReference type="InterPro" id="IPR036271">
    <property type="entry name" value="Tet_transcr_reg_TetR-rel_C_sf"/>
</dbReference>
<dbReference type="InterPro" id="IPR011075">
    <property type="entry name" value="TetR_C"/>
</dbReference>
<sequence>MTKRQISIGRPRSFEKDETLDRVIALFWCRGFETTSYSDLEAATGLHRQSLRYAFGDKAELFRRALDRYARRKTAEILSALEGGETPLAGLAEAFRIWARDAGTNGCLVVNTLAEKGPSDLAALDAARLATSRLHEGFEAAFRKAQSRGEIRSDVPPALLAAQAVAIGDGMMVHSRGLACTVSPDGLLMAFLRLLKP</sequence>
<proteinExistence type="predicted"/>
<keyword evidence="3" id="KW-0804">Transcription</keyword>
<dbReference type="Gene3D" id="1.10.357.10">
    <property type="entry name" value="Tetracycline Repressor, domain 2"/>
    <property type="match status" value="1"/>
</dbReference>
<dbReference type="InterPro" id="IPR001647">
    <property type="entry name" value="HTH_TetR"/>
</dbReference>
<gene>
    <name evidence="6" type="ORF">N5I32_19225</name>
</gene>
<dbReference type="SUPFAM" id="SSF48498">
    <property type="entry name" value="Tetracyclin repressor-like, C-terminal domain"/>
    <property type="match status" value="1"/>
</dbReference>